<sequence>MSNVHIKGRDDMSFKKQATVMSSNAVLGVFTCYLYLYFWIFLSMAAPIFNIKALLSLIISLTLFGVLNVLLIGRGQKREWLYAFLTYFGAIALFVGIFWAY</sequence>
<proteinExistence type="predicted"/>
<evidence type="ECO:0000313" key="3">
    <source>
        <dbReference type="Proteomes" id="UP001236652"/>
    </source>
</evidence>
<reference evidence="2 3" key="1">
    <citation type="submission" date="2023-05" db="EMBL/GenBank/DDBJ databases">
        <title>Comparative genomics reveals the evidence of polycyclic aromatic hydrocarbons degradation in moderately halophilic genus Pontibacillus.</title>
        <authorList>
            <person name="Yang H."/>
            <person name="Qian Z."/>
        </authorList>
    </citation>
    <scope>NUCLEOTIDE SEQUENCE [LARGE SCALE GENOMIC DNA]</scope>
    <source>
        <strain evidence="3">HN14</strain>
    </source>
</reference>
<evidence type="ECO:0000313" key="2">
    <source>
        <dbReference type="EMBL" id="WIF99905.1"/>
    </source>
</evidence>
<feature type="transmembrane region" description="Helical" evidence="1">
    <location>
        <begin position="80"/>
        <end position="100"/>
    </location>
</feature>
<dbReference type="Proteomes" id="UP001236652">
    <property type="component" value="Chromosome"/>
</dbReference>
<evidence type="ECO:0000256" key="1">
    <source>
        <dbReference type="SAM" id="Phobius"/>
    </source>
</evidence>
<organism evidence="2 3">
    <name type="scientific">Pontibacillus chungwhensis</name>
    <dbReference type="NCBI Taxonomy" id="265426"/>
    <lineage>
        <taxon>Bacteria</taxon>
        <taxon>Bacillati</taxon>
        <taxon>Bacillota</taxon>
        <taxon>Bacilli</taxon>
        <taxon>Bacillales</taxon>
        <taxon>Bacillaceae</taxon>
        <taxon>Pontibacillus</taxon>
    </lineage>
</organism>
<keyword evidence="3" id="KW-1185">Reference proteome</keyword>
<name>A0ABY8V2R8_9BACI</name>
<gene>
    <name evidence="2" type="ORF">QNI29_09660</name>
</gene>
<keyword evidence="1" id="KW-0472">Membrane</keyword>
<protein>
    <recommendedName>
        <fullName evidence="4">DUF3953 domain-containing protein</fullName>
    </recommendedName>
</protein>
<keyword evidence="1" id="KW-0812">Transmembrane</keyword>
<dbReference type="EMBL" id="CP126446">
    <property type="protein sequence ID" value="WIF99905.1"/>
    <property type="molecule type" value="Genomic_DNA"/>
</dbReference>
<feature type="transmembrane region" description="Helical" evidence="1">
    <location>
        <begin position="21"/>
        <end position="41"/>
    </location>
</feature>
<keyword evidence="1" id="KW-1133">Transmembrane helix</keyword>
<accession>A0ABY8V2R8</accession>
<evidence type="ECO:0008006" key="4">
    <source>
        <dbReference type="Google" id="ProtNLM"/>
    </source>
</evidence>
<feature type="transmembrane region" description="Helical" evidence="1">
    <location>
        <begin position="53"/>
        <end position="73"/>
    </location>
</feature>
<dbReference type="RefSeq" id="WP_231416291.1">
    <property type="nucleotide sequence ID" value="NZ_CP126446.1"/>
</dbReference>